<dbReference type="PANTHER" id="PTHR35020">
    <property type="entry name" value="N-ACETYLGLUCOSAMINE-INDUCED PROTEIN 1"/>
    <property type="match status" value="1"/>
</dbReference>
<dbReference type="EMBL" id="KV454290">
    <property type="protein sequence ID" value="ODQ75597.1"/>
    <property type="molecule type" value="Genomic_DNA"/>
</dbReference>
<dbReference type="Proteomes" id="UP000094385">
    <property type="component" value="Unassembled WGS sequence"/>
</dbReference>
<gene>
    <name evidence="1" type="ORF">LIPSTDRAFT_68213</name>
</gene>
<evidence type="ECO:0000313" key="2">
    <source>
        <dbReference type="Proteomes" id="UP000094385"/>
    </source>
</evidence>
<dbReference type="AlphaFoldDB" id="A0A1E3QF11"/>
<dbReference type="InterPro" id="IPR022036">
    <property type="entry name" value="DUF3605"/>
</dbReference>
<dbReference type="STRING" id="675824.A0A1E3QF11"/>
<keyword evidence="2" id="KW-1185">Reference proteome</keyword>
<dbReference type="OrthoDB" id="10053431at2759"/>
<dbReference type="Pfam" id="PF12239">
    <property type="entry name" value="DUF3605"/>
    <property type="match status" value="1"/>
</dbReference>
<name>A0A1E3QF11_LIPST</name>
<evidence type="ECO:0000313" key="1">
    <source>
        <dbReference type="EMBL" id="ODQ75597.1"/>
    </source>
</evidence>
<sequence length="264" mass="30333">MKDKLQAPIDHDRVEESIIDGVAGSVVVDMKSTTATTTRTVPEVSAISKELLVGNDAQNAILPDSAFVRFSWEYLKEIIRENKLEFLCRMPSDLRKYLVWKTKVVKDYGSVANFVLFERLKWGPDEDLAKPISTELFEVRDDYRILMNDFPYGFEDGIIHLVVWTKNPIPKAQTESLTADIIPEVRQKIQIFVDTICDRLGMDSDDILWFKNWAALQSVSEIDHFHVLLNKPPADDGGIEKLHWLLVDDDDIRKKWAAVDSRLR</sequence>
<organism evidence="1 2">
    <name type="scientific">Lipomyces starkeyi NRRL Y-11557</name>
    <dbReference type="NCBI Taxonomy" id="675824"/>
    <lineage>
        <taxon>Eukaryota</taxon>
        <taxon>Fungi</taxon>
        <taxon>Dikarya</taxon>
        <taxon>Ascomycota</taxon>
        <taxon>Saccharomycotina</taxon>
        <taxon>Lipomycetes</taxon>
        <taxon>Lipomycetales</taxon>
        <taxon>Lipomycetaceae</taxon>
        <taxon>Lipomyces</taxon>
    </lineage>
</organism>
<dbReference type="PANTHER" id="PTHR35020:SF2">
    <property type="entry name" value="N-ACETYLGLUCOSAMINE-INDUCED PROTEIN 1"/>
    <property type="match status" value="1"/>
</dbReference>
<protein>
    <submittedName>
        <fullName evidence="1">Uncharacterized protein</fullName>
    </submittedName>
</protein>
<accession>A0A1E3QF11</accession>
<proteinExistence type="predicted"/>
<dbReference type="GO" id="GO:0005737">
    <property type="term" value="C:cytoplasm"/>
    <property type="evidence" value="ECO:0007669"/>
    <property type="project" value="TreeGrafter"/>
</dbReference>
<dbReference type="GO" id="GO:0006044">
    <property type="term" value="P:N-acetylglucosamine metabolic process"/>
    <property type="evidence" value="ECO:0007669"/>
    <property type="project" value="TreeGrafter"/>
</dbReference>
<reference evidence="1 2" key="1">
    <citation type="journal article" date="2016" name="Proc. Natl. Acad. Sci. U.S.A.">
        <title>Comparative genomics of biotechnologically important yeasts.</title>
        <authorList>
            <person name="Riley R."/>
            <person name="Haridas S."/>
            <person name="Wolfe K.H."/>
            <person name="Lopes M.R."/>
            <person name="Hittinger C.T."/>
            <person name="Goeker M."/>
            <person name="Salamov A.A."/>
            <person name="Wisecaver J.H."/>
            <person name="Long T.M."/>
            <person name="Calvey C.H."/>
            <person name="Aerts A.L."/>
            <person name="Barry K.W."/>
            <person name="Choi C."/>
            <person name="Clum A."/>
            <person name="Coughlan A.Y."/>
            <person name="Deshpande S."/>
            <person name="Douglass A.P."/>
            <person name="Hanson S.J."/>
            <person name="Klenk H.-P."/>
            <person name="LaButti K.M."/>
            <person name="Lapidus A."/>
            <person name="Lindquist E.A."/>
            <person name="Lipzen A.M."/>
            <person name="Meier-Kolthoff J.P."/>
            <person name="Ohm R.A."/>
            <person name="Otillar R.P."/>
            <person name="Pangilinan J.L."/>
            <person name="Peng Y."/>
            <person name="Rokas A."/>
            <person name="Rosa C.A."/>
            <person name="Scheuner C."/>
            <person name="Sibirny A.A."/>
            <person name="Slot J.C."/>
            <person name="Stielow J.B."/>
            <person name="Sun H."/>
            <person name="Kurtzman C.P."/>
            <person name="Blackwell M."/>
            <person name="Grigoriev I.V."/>
            <person name="Jeffries T.W."/>
        </authorList>
    </citation>
    <scope>NUCLEOTIDE SEQUENCE [LARGE SCALE GENOMIC DNA]</scope>
    <source>
        <strain evidence="1 2">NRRL Y-11557</strain>
    </source>
</reference>